<dbReference type="NCBIfam" id="TIGR00067">
    <property type="entry name" value="glut_race"/>
    <property type="match status" value="1"/>
</dbReference>
<evidence type="ECO:0000256" key="6">
    <source>
        <dbReference type="ARBA" id="ARBA00023316"/>
    </source>
</evidence>
<dbReference type="UniPathway" id="UPA00219"/>
<dbReference type="Gene3D" id="3.40.50.1860">
    <property type="match status" value="2"/>
</dbReference>
<dbReference type="GO" id="GO:0042802">
    <property type="term" value="F:identical protein binding"/>
    <property type="evidence" value="ECO:0007669"/>
    <property type="project" value="UniProtKB-ARBA"/>
</dbReference>
<dbReference type="InterPro" id="IPR004391">
    <property type="entry name" value="Glu_race"/>
</dbReference>
<feature type="binding site" evidence="8">
    <location>
        <begin position="185"/>
        <end position="186"/>
    </location>
    <ligand>
        <name>substrate</name>
    </ligand>
</feature>
<dbReference type="PROSITE" id="PS00924">
    <property type="entry name" value="ASP_GLU_RACEMASE_2"/>
    <property type="match status" value="1"/>
</dbReference>
<keyword evidence="5 8" id="KW-0413">Isomerase</keyword>
<evidence type="ECO:0000313" key="9">
    <source>
        <dbReference type="EMBL" id="MBB6448310.1"/>
    </source>
</evidence>
<dbReference type="NCBIfam" id="NF002035">
    <property type="entry name" value="PRK00865.1-3"/>
    <property type="match status" value="1"/>
</dbReference>
<evidence type="ECO:0000256" key="5">
    <source>
        <dbReference type="ARBA" id="ARBA00023235"/>
    </source>
</evidence>
<dbReference type="InterPro" id="IPR018187">
    <property type="entry name" value="Asp/Glu_racemase_AS_1"/>
</dbReference>
<comment type="function">
    <text evidence="8">Provides the (R)-glutamate required for cell wall biosynthesis.</text>
</comment>
<keyword evidence="10" id="KW-1185">Reference proteome</keyword>
<keyword evidence="4 8" id="KW-0573">Peptidoglycan synthesis</keyword>
<keyword evidence="6 8" id="KW-0961">Cell wall biogenesis/degradation</keyword>
<feature type="binding site" evidence="8">
    <location>
        <begin position="41"/>
        <end position="42"/>
    </location>
    <ligand>
        <name>substrate</name>
    </ligand>
</feature>
<dbReference type="AlphaFoldDB" id="A0A841PHP3"/>
<feature type="binding site" evidence="8">
    <location>
        <begin position="73"/>
        <end position="74"/>
    </location>
    <ligand>
        <name>substrate</name>
    </ligand>
</feature>
<dbReference type="InterPro" id="IPR033134">
    <property type="entry name" value="Asp/Glu_racemase_AS_2"/>
</dbReference>
<dbReference type="Pfam" id="PF01177">
    <property type="entry name" value="Asp_Glu_race"/>
    <property type="match status" value="1"/>
</dbReference>
<reference evidence="9 10" key="1">
    <citation type="submission" date="2020-08" db="EMBL/GenBank/DDBJ databases">
        <title>Genomic Encyclopedia of Type Strains, Phase IV (KMG-IV): sequencing the most valuable type-strain genomes for metagenomic binning, comparative biology and taxonomic classification.</title>
        <authorList>
            <person name="Goeker M."/>
        </authorList>
    </citation>
    <scope>NUCLEOTIDE SEQUENCE [LARGE SCALE GENOMIC DNA]</scope>
    <source>
        <strain evidence="9 10">DSM 21769</strain>
    </source>
</reference>
<dbReference type="GO" id="GO:0008881">
    <property type="term" value="F:glutamate racemase activity"/>
    <property type="evidence" value="ECO:0007669"/>
    <property type="project" value="UniProtKB-UniRule"/>
</dbReference>
<dbReference type="PANTHER" id="PTHR21198:SF2">
    <property type="entry name" value="GLUTAMATE RACEMASE"/>
    <property type="match status" value="1"/>
</dbReference>
<proteinExistence type="inferred from homology"/>
<protein>
    <recommendedName>
        <fullName evidence="7 8">Glutamate racemase</fullName>
        <ecNumber evidence="2 8">5.1.1.3</ecNumber>
    </recommendedName>
</protein>
<dbReference type="RefSeq" id="WP_184402317.1">
    <property type="nucleotide sequence ID" value="NZ_JACHHJ010000001.1"/>
</dbReference>
<comment type="pathway">
    <text evidence="8">Cell wall biogenesis; peptidoglycan biosynthesis.</text>
</comment>
<feature type="active site" description="Proton donor/acceptor" evidence="8">
    <location>
        <position position="184"/>
    </location>
</feature>
<dbReference type="EMBL" id="JACHHJ010000001">
    <property type="protein sequence ID" value="MBB6448310.1"/>
    <property type="molecule type" value="Genomic_DNA"/>
</dbReference>
<dbReference type="Proteomes" id="UP000568839">
    <property type="component" value="Unassembled WGS sequence"/>
</dbReference>
<evidence type="ECO:0000256" key="8">
    <source>
        <dbReference type="HAMAP-Rule" id="MF_00258"/>
    </source>
</evidence>
<dbReference type="HAMAP" id="MF_00258">
    <property type="entry name" value="Glu_racemase"/>
    <property type="match status" value="1"/>
</dbReference>
<evidence type="ECO:0000256" key="7">
    <source>
        <dbReference type="ARBA" id="ARBA00070053"/>
    </source>
</evidence>
<dbReference type="SUPFAM" id="SSF53681">
    <property type="entry name" value="Aspartate/glutamate racemase"/>
    <property type="match status" value="2"/>
</dbReference>
<comment type="catalytic activity">
    <reaction evidence="1 8">
        <text>L-glutamate = D-glutamate</text>
        <dbReference type="Rhea" id="RHEA:12813"/>
        <dbReference type="ChEBI" id="CHEBI:29985"/>
        <dbReference type="ChEBI" id="CHEBI:29986"/>
        <dbReference type="EC" id="5.1.1.3"/>
    </reaction>
</comment>
<dbReference type="PANTHER" id="PTHR21198">
    <property type="entry name" value="GLUTAMATE RACEMASE"/>
    <property type="match status" value="1"/>
</dbReference>
<evidence type="ECO:0000256" key="1">
    <source>
        <dbReference type="ARBA" id="ARBA00001602"/>
    </source>
</evidence>
<evidence type="ECO:0000313" key="10">
    <source>
        <dbReference type="Proteomes" id="UP000568839"/>
    </source>
</evidence>
<dbReference type="GO" id="GO:0071555">
    <property type="term" value="P:cell wall organization"/>
    <property type="evidence" value="ECO:0007669"/>
    <property type="project" value="UniProtKB-KW"/>
</dbReference>
<comment type="similarity">
    <text evidence="8">Belongs to the aspartate/glutamate racemases family.</text>
</comment>
<evidence type="ECO:0000256" key="2">
    <source>
        <dbReference type="ARBA" id="ARBA00013090"/>
    </source>
</evidence>
<name>A0A841PHP3_9BACL</name>
<comment type="caution">
    <text evidence="9">The sequence shown here is derived from an EMBL/GenBank/DDBJ whole genome shotgun (WGS) entry which is preliminary data.</text>
</comment>
<dbReference type="EC" id="5.1.1.3" evidence="2 8"/>
<accession>A0A841PHP3</accession>
<dbReference type="GO" id="GO:0008360">
    <property type="term" value="P:regulation of cell shape"/>
    <property type="evidence" value="ECO:0007669"/>
    <property type="project" value="UniProtKB-KW"/>
</dbReference>
<dbReference type="InterPro" id="IPR015942">
    <property type="entry name" value="Asp/Glu/hydantoin_racemase"/>
</dbReference>
<dbReference type="InterPro" id="IPR001920">
    <property type="entry name" value="Asp/Glu_race"/>
</dbReference>
<gene>
    <name evidence="8" type="primary">murI</name>
    <name evidence="9" type="ORF">HNR44_000259</name>
</gene>
<sequence length="267" mass="29038">MDKPIGVIDSGIGGLTVAKEIVRQLPKERMIYIGDTARCPYGPRAVEEVRRFTWQMIQHLLEEDIKMLVIACNTATAVALEEVQAQLSIPVVGVVQPGALAALNVTQTNEIAIIGTEGTVKSNAYPRALKAIQGSQVIVHSLACPTFVPLVEQGMLTEEDAYFVVKDTLQPLIGQSFDTLILGCTHYPLLTPVIQKVVGTSVQVISSGAETAREVSTILHHQGINQNVGLTEAHKFYITGSIHQFQMIAKRWLGIGGQKIEELTFTP</sequence>
<dbReference type="PROSITE" id="PS00923">
    <property type="entry name" value="ASP_GLU_RACEMASE_1"/>
    <property type="match status" value="1"/>
</dbReference>
<feature type="active site" description="Proton donor/acceptor" evidence="8">
    <location>
        <position position="72"/>
    </location>
</feature>
<evidence type="ECO:0000256" key="3">
    <source>
        <dbReference type="ARBA" id="ARBA00022960"/>
    </source>
</evidence>
<feature type="binding site" evidence="8">
    <location>
        <begin position="9"/>
        <end position="10"/>
    </location>
    <ligand>
        <name>substrate</name>
    </ligand>
</feature>
<dbReference type="FunFam" id="3.40.50.1860:FF:000002">
    <property type="entry name" value="Glutamate racemase"/>
    <property type="match status" value="1"/>
</dbReference>
<dbReference type="GO" id="GO:0009252">
    <property type="term" value="P:peptidoglycan biosynthetic process"/>
    <property type="evidence" value="ECO:0007669"/>
    <property type="project" value="UniProtKB-UniRule"/>
</dbReference>
<keyword evidence="3 8" id="KW-0133">Cell shape</keyword>
<organism evidence="9 10">
    <name type="scientific">Geomicrobium halophilum</name>
    <dbReference type="NCBI Taxonomy" id="549000"/>
    <lineage>
        <taxon>Bacteria</taxon>
        <taxon>Bacillati</taxon>
        <taxon>Bacillota</taxon>
        <taxon>Bacilli</taxon>
        <taxon>Bacillales</taxon>
        <taxon>Geomicrobium</taxon>
    </lineage>
</organism>
<evidence type="ECO:0000256" key="4">
    <source>
        <dbReference type="ARBA" id="ARBA00022984"/>
    </source>
</evidence>